<accession>A0A6M8UCQ5</accession>
<evidence type="ECO:0000313" key="1">
    <source>
        <dbReference type="EMBL" id="QKJ86691.1"/>
    </source>
</evidence>
<dbReference type="Pfam" id="PF10934">
    <property type="entry name" value="Sheath_initiator"/>
    <property type="match status" value="1"/>
</dbReference>
<organism evidence="1 2">
    <name type="scientific">Paramixta manurensis</name>
    <dbReference type="NCBI Taxonomy" id="2740817"/>
    <lineage>
        <taxon>Bacteria</taxon>
        <taxon>Pseudomonadati</taxon>
        <taxon>Pseudomonadota</taxon>
        <taxon>Gammaproteobacteria</taxon>
        <taxon>Enterobacterales</taxon>
        <taxon>Erwiniaceae</taxon>
        <taxon>Paramixta</taxon>
    </lineage>
</organism>
<keyword evidence="2" id="KW-1185">Reference proteome</keyword>
<dbReference type="AlphaFoldDB" id="A0A6M8UCQ5"/>
<name>A0A6M8UCQ5_9GAMM</name>
<dbReference type="EMBL" id="CP054212">
    <property type="protein sequence ID" value="QKJ86691.1"/>
    <property type="molecule type" value="Genomic_DNA"/>
</dbReference>
<proteinExistence type="predicted"/>
<dbReference type="InterPro" id="IPR020288">
    <property type="entry name" value="Sheath_initiator"/>
</dbReference>
<dbReference type="RefSeq" id="WP_173633695.1">
    <property type="nucleotide sequence ID" value="NZ_CP054212.1"/>
</dbReference>
<dbReference type="KEGG" id="pmak:PMPD1_1741"/>
<gene>
    <name evidence="1" type="ORF">PMPD1_1741</name>
</gene>
<protein>
    <submittedName>
        <fullName evidence="1">Phage protein</fullName>
    </submittedName>
</protein>
<dbReference type="Proteomes" id="UP000505325">
    <property type="component" value="Chromosome"/>
</dbReference>
<evidence type="ECO:0000313" key="2">
    <source>
        <dbReference type="Proteomes" id="UP000505325"/>
    </source>
</evidence>
<reference evidence="1 2" key="1">
    <citation type="submission" date="2020-06" db="EMBL/GenBank/DDBJ databases">
        <title>Genome sequence of Paramixta manurensis strain PD-1.</title>
        <authorList>
            <person name="Lee C.W."/>
            <person name="Kim J."/>
        </authorList>
    </citation>
    <scope>NUCLEOTIDE SEQUENCE [LARGE SCALE GENOMIC DNA]</scope>
    <source>
        <strain evidence="1 2">PD-1</strain>
    </source>
</reference>
<sequence length="113" mass="13068">MLDFKLKQGQVVFENGLLQYVDGAERIRQQLEFRLSIFRGEWFLDSEFGTPYFQSILGKRLTINGAISVIKTEIRAVEGINDISNFRWSLDRANRKLSVEFEAKTDFGIVSFP</sequence>